<dbReference type="Gene3D" id="3.60.21.70">
    <property type="entry name" value="PhoD-like phosphatase"/>
    <property type="match status" value="1"/>
</dbReference>
<sequence length="542" mass="61281">MGGGREAAERRRWRRRRNCARLFASWQLYLPVVLMTLGLEWSADGAALFGRHQDPPSPSPWGKGLDRNADDRRLFTDVVLLAAADSSIDGDGDGASRSNNYYDPQSDPLYRIAFGSCSHQSKPTTVWHHVLNFAPQMFIWLGDNIYGDYKQPARVAGPKRNVGPWKVHPRFLPAPMQLMQEMYDLQKSHPMYSRVREQAKVIGTWDDHDYGLNDAGKEFEWKQESQKLMLDFLDEPINSPRRNQEGVYAAYDYGPPGKRVKVILTDTRYHRESPSSDSDLLGEEQWQWLERELNHSTANVHIIGSSVQVIPNLTAVLQPFGQVEGWARFPASRSRLFRILKDSNLPGIFFISGDVHFADMNRYDCALQYPLYEFTASGLTQSVEEMVPPLLQPVLRLLGLLVPGPLRIRRPYGKQNFGTIEINWDDDPISIHFKVHRDTGETVLSHQILLTELQSPPGTAEDSAKGARRGSDQGRGSKSSEAGKFCVTETDLSWFARHRFFFAVVVVLTALAALAIGACYAVFAGVWMLLHTTCPCERMKVD</sequence>
<dbReference type="InterPro" id="IPR018946">
    <property type="entry name" value="PhoD-like_MPP"/>
</dbReference>
<reference evidence="4 5" key="1">
    <citation type="journal article" date="2018" name="Cell">
        <title>The Chara Genome: Secondary Complexity and Implications for Plant Terrestrialization.</title>
        <authorList>
            <person name="Nishiyama T."/>
            <person name="Sakayama H."/>
            <person name="Vries J.D."/>
            <person name="Buschmann H."/>
            <person name="Saint-Marcoux D."/>
            <person name="Ullrich K.K."/>
            <person name="Haas F.B."/>
            <person name="Vanderstraeten L."/>
            <person name="Becker D."/>
            <person name="Lang D."/>
            <person name="Vosolsobe S."/>
            <person name="Rombauts S."/>
            <person name="Wilhelmsson P.K.I."/>
            <person name="Janitza P."/>
            <person name="Kern R."/>
            <person name="Heyl A."/>
            <person name="Rumpler F."/>
            <person name="Villalobos L.I.A.C."/>
            <person name="Clay J.M."/>
            <person name="Skokan R."/>
            <person name="Toyoda A."/>
            <person name="Suzuki Y."/>
            <person name="Kagoshima H."/>
            <person name="Schijlen E."/>
            <person name="Tajeshwar N."/>
            <person name="Catarino B."/>
            <person name="Hetherington A.J."/>
            <person name="Saltykova A."/>
            <person name="Bonnot C."/>
            <person name="Breuninger H."/>
            <person name="Symeonidi A."/>
            <person name="Radhakrishnan G.V."/>
            <person name="Van Nieuwerburgh F."/>
            <person name="Deforce D."/>
            <person name="Chang C."/>
            <person name="Karol K.G."/>
            <person name="Hedrich R."/>
            <person name="Ulvskov P."/>
            <person name="Glockner G."/>
            <person name="Delwiche C.F."/>
            <person name="Petrasek J."/>
            <person name="Van de Peer Y."/>
            <person name="Friml J."/>
            <person name="Beilby M."/>
            <person name="Dolan L."/>
            <person name="Kohara Y."/>
            <person name="Sugano S."/>
            <person name="Fujiyama A."/>
            <person name="Delaux P.-M."/>
            <person name="Quint M."/>
            <person name="TheiBen G."/>
            <person name="Hagemann M."/>
            <person name="Harholt J."/>
            <person name="Dunand C."/>
            <person name="Zachgo S."/>
            <person name="Langdale J."/>
            <person name="Maumus F."/>
            <person name="Straeten D.V.D."/>
            <person name="Gould S.B."/>
            <person name="Rensing S.A."/>
        </authorList>
    </citation>
    <scope>NUCLEOTIDE SEQUENCE [LARGE SCALE GENOMIC DNA]</scope>
    <source>
        <strain evidence="4 5">S276</strain>
    </source>
</reference>
<name>A0A388KI05_CHABU</name>
<dbReference type="OMA" id="AHEPELW"/>
<dbReference type="EMBL" id="BFEA01000117">
    <property type="protein sequence ID" value="GBG69603.1"/>
    <property type="molecule type" value="Genomic_DNA"/>
</dbReference>
<comment type="caution">
    <text evidence="4">The sequence shown here is derived from an EMBL/GenBank/DDBJ whole genome shotgun (WGS) entry which is preliminary data.</text>
</comment>
<evidence type="ECO:0000313" key="5">
    <source>
        <dbReference type="Proteomes" id="UP000265515"/>
    </source>
</evidence>
<keyword evidence="2" id="KW-1133">Transmembrane helix</keyword>
<dbReference type="PANTHER" id="PTHR33987:SF1">
    <property type="entry name" value="CALCINEURIN-LIKE METALLO-PHOSPHOESTERASE SUPERFAMILY PROTEIN"/>
    <property type="match status" value="1"/>
</dbReference>
<evidence type="ECO:0000256" key="1">
    <source>
        <dbReference type="SAM" id="MobiDB-lite"/>
    </source>
</evidence>
<evidence type="ECO:0000259" key="3">
    <source>
        <dbReference type="Pfam" id="PF09423"/>
    </source>
</evidence>
<dbReference type="InterPro" id="IPR029052">
    <property type="entry name" value="Metallo-depent_PP-like"/>
</dbReference>
<dbReference type="OrthoDB" id="10266805at2759"/>
<dbReference type="InterPro" id="IPR038607">
    <property type="entry name" value="PhoD-like_sf"/>
</dbReference>
<dbReference type="STRING" id="69332.A0A388KI05"/>
<feature type="transmembrane region" description="Helical" evidence="2">
    <location>
        <begin position="20"/>
        <end position="39"/>
    </location>
</feature>
<dbReference type="SUPFAM" id="SSF56300">
    <property type="entry name" value="Metallo-dependent phosphatases"/>
    <property type="match status" value="1"/>
</dbReference>
<dbReference type="Pfam" id="PF09423">
    <property type="entry name" value="PhoD"/>
    <property type="match status" value="1"/>
</dbReference>
<keyword evidence="2" id="KW-0472">Membrane</keyword>
<feature type="transmembrane region" description="Helical" evidence="2">
    <location>
        <begin position="500"/>
        <end position="530"/>
    </location>
</feature>
<keyword evidence="2" id="KW-0812">Transmembrane</keyword>
<dbReference type="PANTHER" id="PTHR33987">
    <property type="entry name" value="CALCINEURIN-LIKE METALLO-PHOSPHOESTERASE SUPERFAMILY PROTEIN"/>
    <property type="match status" value="1"/>
</dbReference>
<feature type="compositionally biased region" description="Basic and acidic residues" evidence="1">
    <location>
        <begin position="462"/>
        <end position="472"/>
    </location>
</feature>
<evidence type="ECO:0000313" key="4">
    <source>
        <dbReference type="EMBL" id="GBG69603.1"/>
    </source>
</evidence>
<gene>
    <name evidence="4" type="ORF">CBR_g4433</name>
</gene>
<dbReference type="AlphaFoldDB" id="A0A388KI05"/>
<accession>A0A388KI05</accession>
<evidence type="ECO:0000256" key="2">
    <source>
        <dbReference type="SAM" id="Phobius"/>
    </source>
</evidence>
<organism evidence="4 5">
    <name type="scientific">Chara braunii</name>
    <name type="common">Braun's stonewort</name>
    <dbReference type="NCBI Taxonomy" id="69332"/>
    <lineage>
        <taxon>Eukaryota</taxon>
        <taxon>Viridiplantae</taxon>
        <taxon>Streptophyta</taxon>
        <taxon>Charophyceae</taxon>
        <taxon>Charales</taxon>
        <taxon>Characeae</taxon>
        <taxon>Chara</taxon>
    </lineage>
</organism>
<keyword evidence="5" id="KW-1185">Reference proteome</keyword>
<protein>
    <recommendedName>
        <fullName evidence="3">PhoD-like phosphatase metallophosphatase domain-containing protein</fullName>
    </recommendedName>
</protein>
<dbReference type="CDD" id="cd07389">
    <property type="entry name" value="MPP_PhoD"/>
    <property type="match status" value="1"/>
</dbReference>
<proteinExistence type="predicted"/>
<dbReference type="Gramene" id="GBG69603">
    <property type="protein sequence ID" value="GBG69603"/>
    <property type="gene ID" value="CBR_g4433"/>
</dbReference>
<feature type="region of interest" description="Disordered" evidence="1">
    <location>
        <begin position="456"/>
        <end position="481"/>
    </location>
</feature>
<dbReference type="Proteomes" id="UP000265515">
    <property type="component" value="Unassembled WGS sequence"/>
</dbReference>
<feature type="domain" description="PhoD-like phosphatase metallophosphatase" evidence="3">
    <location>
        <begin position="113"/>
        <end position="381"/>
    </location>
</feature>